<evidence type="ECO:0000313" key="2">
    <source>
        <dbReference type="EMBL" id="GGC35301.1"/>
    </source>
</evidence>
<evidence type="ECO:0000256" key="1">
    <source>
        <dbReference type="SAM" id="Phobius"/>
    </source>
</evidence>
<reference evidence="3" key="1">
    <citation type="journal article" date="2019" name="Int. J. Syst. Evol. Microbiol.">
        <title>The Global Catalogue of Microorganisms (GCM) 10K type strain sequencing project: providing services to taxonomists for standard genome sequencing and annotation.</title>
        <authorList>
            <consortium name="The Broad Institute Genomics Platform"/>
            <consortium name="The Broad Institute Genome Sequencing Center for Infectious Disease"/>
            <person name="Wu L."/>
            <person name="Ma J."/>
        </authorList>
    </citation>
    <scope>NUCLEOTIDE SEQUENCE [LARGE SCALE GENOMIC DNA]</scope>
    <source>
        <strain evidence="3">CGMCC 1.15342</strain>
    </source>
</reference>
<feature type="transmembrane region" description="Helical" evidence="1">
    <location>
        <begin position="38"/>
        <end position="57"/>
    </location>
</feature>
<sequence length="60" mass="6661">MKNKKGLLIVFIIGAIVIGAALFKQFDFQNFKLEKPALAVVYVIAFVFCISATVKNLKNN</sequence>
<protein>
    <recommendedName>
        <fullName evidence="4">ATP synthase F0 sector subunit C</fullName>
    </recommendedName>
</protein>
<keyword evidence="1" id="KW-0472">Membrane</keyword>
<organism evidence="2 3">
    <name type="scientific">Parapedobacter defluvii</name>
    <dbReference type="NCBI Taxonomy" id="2045106"/>
    <lineage>
        <taxon>Bacteria</taxon>
        <taxon>Pseudomonadati</taxon>
        <taxon>Bacteroidota</taxon>
        <taxon>Sphingobacteriia</taxon>
        <taxon>Sphingobacteriales</taxon>
        <taxon>Sphingobacteriaceae</taxon>
        <taxon>Parapedobacter</taxon>
    </lineage>
</organism>
<keyword evidence="1" id="KW-0812">Transmembrane</keyword>
<proteinExistence type="predicted"/>
<gene>
    <name evidence="2" type="ORF">GCM10011386_29300</name>
</gene>
<dbReference type="Proteomes" id="UP000597338">
    <property type="component" value="Unassembled WGS sequence"/>
</dbReference>
<feature type="transmembrane region" description="Helical" evidence="1">
    <location>
        <begin position="7"/>
        <end position="26"/>
    </location>
</feature>
<keyword evidence="1" id="KW-1133">Transmembrane helix</keyword>
<evidence type="ECO:0008006" key="4">
    <source>
        <dbReference type="Google" id="ProtNLM"/>
    </source>
</evidence>
<dbReference type="EMBL" id="BMIK01000010">
    <property type="protein sequence ID" value="GGC35301.1"/>
    <property type="molecule type" value="Genomic_DNA"/>
</dbReference>
<accession>A0ABQ1M625</accession>
<comment type="caution">
    <text evidence="2">The sequence shown here is derived from an EMBL/GenBank/DDBJ whole genome shotgun (WGS) entry which is preliminary data.</text>
</comment>
<dbReference type="RefSeq" id="WP_188751989.1">
    <property type="nucleotide sequence ID" value="NZ_BMIK01000010.1"/>
</dbReference>
<evidence type="ECO:0000313" key="3">
    <source>
        <dbReference type="Proteomes" id="UP000597338"/>
    </source>
</evidence>
<keyword evidence="3" id="KW-1185">Reference proteome</keyword>
<name>A0ABQ1M625_9SPHI</name>